<dbReference type="GO" id="GO:0003735">
    <property type="term" value="F:structural constituent of ribosome"/>
    <property type="evidence" value="ECO:0007669"/>
    <property type="project" value="InterPro"/>
</dbReference>
<gene>
    <name evidence="6 8" type="primary">rpsF</name>
    <name evidence="8" type="ORF">DBW98_02340</name>
</gene>
<evidence type="ECO:0000313" key="8">
    <source>
        <dbReference type="EMBL" id="RCL38538.1"/>
    </source>
</evidence>
<protein>
    <recommendedName>
        <fullName evidence="5 6">Small ribosomal subunit protein bS6</fullName>
    </recommendedName>
</protein>
<evidence type="ECO:0000256" key="7">
    <source>
        <dbReference type="SAM" id="MobiDB-lite"/>
    </source>
</evidence>
<dbReference type="Pfam" id="PF01250">
    <property type="entry name" value="Ribosomal_S6"/>
    <property type="match status" value="1"/>
</dbReference>
<dbReference type="Gene3D" id="3.30.70.60">
    <property type="match status" value="1"/>
</dbReference>
<dbReference type="NCBIfam" id="TIGR00166">
    <property type="entry name" value="S6"/>
    <property type="match status" value="1"/>
</dbReference>
<evidence type="ECO:0000256" key="6">
    <source>
        <dbReference type="HAMAP-Rule" id="MF_00360"/>
    </source>
</evidence>
<dbReference type="GO" id="GO:1990904">
    <property type="term" value="C:ribonucleoprotein complex"/>
    <property type="evidence" value="ECO:0007669"/>
    <property type="project" value="UniProtKB-KW"/>
</dbReference>
<dbReference type="SUPFAM" id="SSF54995">
    <property type="entry name" value="Ribosomal protein S6"/>
    <property type="match status" value="1"/>
</dbReference>
<dbReference type="InterPro" id="IPR000529">
    <property type="entry name" value="Ribosomal_bS6"/>
</dbReference>
<organism evidence="8 9">
    <name type="scientific">SAR86 cluster bacterium</name>
    <dbReference type="NCBI Taxonomy" id="2030880"/>
    <lineage>
        <taxon>Bacteria</taxon>
        <taxon>Pseudomonadati</taxon>
        <taxon>Pseudomonadota</taxon>
        <taxon>Gammaproteobacteria</taxon>
        <taxon>SAR86 cluster</taxon>
    </lineage>
</organism>
<keyword evidence="6" id="KW-0694">RNA-binding</keyword>
<dbReference type="GO" id="GO:0006412">
    <property type="term" value="P:translation"/>
    <property type="evidence" value="ECO:0007669"/>
    <property type="project" value="UniProtKB-UniRule"/>
</dbReference>
<feature type="compositionally biased region" description="Low complexity" evidence="7">
    <location>
        <begin position="131"/>
        <end position="142"/>
    </location>
</feature>
<keyword evidence="2 6" id="KW-0689">Ribosomal protein</keyword>
<evidence type="ECO:0000256" key="4">
    <source>
        <dbReference type="ARBA" id="ARBA00035104"/>
    </source>
</evidence>
<sequence>MNNYELILILNPDLSSKFDDFQSKFEKTLTDIKFKINKIENIGRRQLAYSIINHNKGHYAIFQIEGPSEAAIEIESKLKYDTSVIRHLLLKVDKPSLEDSLLLLESKELKRSAQDDEQKSEKPKSAKSESDNNSSIESSDASQESKDGEK</sequence>
<dbReference type="PANTHER" id="PTHR21011:SF1">
    <property type="entry name" value="SMALL RIBOSOMAL SUBUNIT PROTEIN BS6M"/>
    <property type="match status" value="1"/>
</dbReference>
<dbReference type="AlphaFoldDB" id="A0A368BMK4"/>
<dbReference type="EMBL" id="QOPC01000009">
    <property type="protein sequence ID" value="RCL38538.1"/>
    <property type="molecule type" value="Genomic_DNA"/>
</dbReference>
<proteinExistence type="inferred from homology"/>
<reference evidence="8 9" key="1">
    <citation type="journal article" date="2018" name="Microbiome">
        <title>Fine metagenomic profile of the Mediterranean stratified and mixed water columns revealed by assembly and recruitment.</title>
        <authorList>
            <person name="Haro-Moreno J.M."/>
            <person name="Lopez-Perez M."/>
            <person name="De La Torre J.R."/>
            <person name="Picazo A."/>
            <person name="Camacho A."/>
            <person name="Rodriguez-Valera F."/>
        </authorList>
    </citation>
    <scope>NUCLEOTIDE SEQUENCE [LARGE SCALE GENOMIC DNA]</scope>
    <source>
        <strain evidence="8">MED-G84</strain>
    </source>
</reference>
<comment type="caution">
    <text evidence="8">The sequence shown here is derived from an EMBL/GenBank/DDBJ whole genome shotgun (WGS) entry which is preliminary data.</text>
</comment>
<dbReference type="GO" id="GO:0005840">
    <property type="term" value="C:ribosome"/>
    <property type="evidence" value="ECO:0007669"/>
    <property type="project" value="UniProtKB-KW"/>
</dbReference>
<comment type="similarity">
    <text evidence="1 6">Belongs to the bacterial ribosomal protein bS6 family.</text>
</comment>
<evidence type="ECO:0000256" key="1">
    <source>
        <dbReference type="ARBA" id="ARBA00009512"/>
    </source>
</evidence>
<dbReference type="InterPro" id="IPR035980">
    <property type="entry name" value="Ribosomal_bS6_sf"/>
</dbReference>
<name>A0A368BMK4_9GAMM</name>
<feature type="compositionally biased region" description="Basic and acidic residues" evidence="7">
    <location>
        <begin position="110"/>
        <end position="130"/>
    </location>
</feature>
<dbReference type="Proteomes" id="UP000253032">
    <property type="component" value="Unassembled WGS sequence"/>
</dbReference>
<comment type="function">
    <text evidence="4 6">Binds together with bS18 to 16S ribosomal RNA.</text>
</comment>
<keyword evidence="3 6" id="KW-0687">Ribonucleoprotein</keyword>
<dbReference type="InterPro" id="IPR014717">
    <property type="entry name" value="Transl_elong_EF1B/ribsomal_bS6"/>
</dbReference>
<dbReference type="InterPro" id="IPR020814">
    <property type="entry name" value="Ribosomal_S6_plastid/chlpt"/>
</dbReference>
<evidence type="ECO:0000256" key="3">
    <source>
        <dbReference type="ARBA" id="ARBA00023274"/>
    </source>
</evidence>
<dbReference type="GO" id="GO:0070181">
    <property type="term" value="F:small ribosomal subunit rRNA binding"/>
    <property type="evidence" value="ECO:0007669"/>
    <property type="project" value="TreeGrafter"/>
</dbReference>
<evidence type="ECO:0000256" key="5">
    <source>
        <dbReference type="ARBA" id="ARBA00035294"/>
    </source>
</evidence>
<dbReference type="GO" id="GO:0005737">
    <property type="term" value="C:cytoplasm"/>
    <property type="evidence" value="ECO:0007669"/>
    <property type="project" value="UniProtKB-ARBA"/>
</dbReference>
<evidence type="ECO:0000256" key="2">
    <source>
        <dbReference type="ARBA" id="ARBA00022980"/>
    </source>
</evidence>
<dbReference type="CDD" id="cd00473">
    <property type="entry name" value="bS6"/>
    <property type="match status" value="1"/>
</dbReference>
<dbReference type="HAMAP" id="MF_00360">
    <property type="entry name" value="Ribosomal_bS6"/>
    <property type="match status" value="1"/>
</dbReference>
<keyword evidence="6" id="KW-0699">rRNA-binding</keyword>
<evidence type="ECO:0000313" key="9">
    <source>
        <dbReference type="Proteomes" id="UP000253032"/>
    </source>
</evidence>
<accession>A0A368BMK4</accession>
<dbReference type="PANTHER" id="PTHR21011">
    <property type="entry name" value="MITOCHONDRIAL 28S RIBOSOMAL PROTEIN S6"/>
    <property type="match status" value="1"/>
</dbReference>
<feature type="region of interest" description="Disordered" evidence="7">
    <location>
        <begin position="110"/>
        <end position="150"/>
    </location>
</feature>